<feature type="region of interest" description="Disordered" evidence="1">
    <location>
        <begin position="105"/>
        <end position="131"/>
    </location>
</feature>
<name>A0AAD4I793_9PLEO</name>
<gene>
    <name evidence="2" type="ORF">G6011_07838</name>
</gene>
<feature type="compositionally biased region" description="Basic and acidic residues" evidence="1">
    <location>
        <begin position="52"/>
        <end position="61"/>
    </location>
</feature>
<comment type="caution">
    <text evidence="2">The sequence shown here is derived from an EMBL/GenBank/DDBJ whole genome shotgun (WGS) entry which is preliminary data.</text>
</comment>
<feature type="compositionally biased region" description="Basic and acidic residues" evidence="1">
    <location>
        <begin position="112"/>
        <end position="125"/>
    </location>
</feature>
<accession>A0AAD4I793</accession>
<dbReference type="Proteomes" id="UP001199106">
    <property type="component" value="Unassembled WGS sequence"/>
</dbReference>
<protein>
    <submittedName>
        <fullName evidence="2">Uncharacterized protein</fullName>
    </submittedName>
</protein>
<proteinExistence type="predicted"/>
<evidence type="ECO:0000313" key="2">
    <source>
        <dbReference type="EMBL" id="KAG9185294.1"/>
    </source>
</evidence>
<evidence type="ECO:0000256" key="1">
    <source>
        <dbReference type="SAM" id="MobiDB-lite"/>
    </source>
</evidence>
<evidence type="ECO:0000313" key="3">
    <source>
        <dbReference type="Proteomes" id="UP001199106"/>
    </source>
</evidence>
<reference evidence="2" key="1">
    <citation type="submission" date="2021-07" db="EMBL/GenBank/DDBJ databases">
        <title>Genome Resource of American Ginseng Black Spot Pathogen Alternaria panax.</title>
        <authorList>
            <person name="Qiu C."/>
            <person name="Wang W."/>
            <person name="Liu Z."/>
        </authorList>
    </citation>
    <scope>NUCLEOTIDE SEQUENCE</scope>
    <source>
        <strain evidence="2">BNCC115425</strain>
    </source>
</reference>
<feature type="region of interest" description="Disordered" evidence="1">
    <location>
        <begin position="48"/>
        <end position="85"/>
    </location>
</feature>
<organism evidence="2 3">
    <name type="scientific">Alternaria panax</name>
    <dbReference type="NCBI Taxonomy" id="48097"/>
    <lineage>
        <taxon>Eukaryota</taxon>
        <taxon>Fungi</taxon>
        <taxon>Dikarya</taxon>
        <taxon>Ascomycota</taxon>
        <taxon>Pezizomycotina</taxon>
        <taxon>Dothideomycetes</taxon>
        <taxon>Pleosporomycetidae</taxon>
        <taxon>Pleosporales</taxon>
        <taxon>Pleosporineae</taxon>
        <taxon>Pleosporaceae</taxon>
        <taxon>Alternaria</taxon>
        <taxon>Alternaria sect. Panax</taxon>
    </lineage>
</organism>
<keyword evidence="3" id="KW-1185">Reference proteome</keyword>
<sequence>MAKRKCPRTTQQDGVCGCPSFWKRSKAIPIRKNKGVSTSAVGSSSLITVIHSEPEENGDLHQRKRQKRENSVVPNVGRMSPLSSKSAGYMESKLVVGKYARQKQNIAKGNTRAHENESVRKEQKAKAKAKTNTPVRILVDYDLPTGAERLDWDTDEVRRRVGEIA</sequence>
<dbReference type="EMBL" id="JAANER010000011">
    <property type="protein sequence ID" value="KAG9185294.1"/>
    <property type="molecule type" value="Genomic_DNA"/>
</dbReference>
<dbReference type="AlphaFoldDB" id="A0AAD4I793"/>